<protein>
    <submittedName>
        <fullName evidence="1">Uncharacterized protein</fullName>
    </submittedName>
</protein>
<evidence type="ECO:0000313" key="2">
    <source>
        <dbReference type="Proteomes" id="UP000821865"/>
    </source>
</evidence>
<comment type="caution">
    <text evidence="1">The sequence shown here is derived from an EMBL/GenBank/DDBJ whole genome shotgun (WGS) entry which is preliminary data.</text>
</comment>
<organism evidence="1 2">
    <name type="scientific">Dermacentor silvarum</name>
    <name type="common">Tick</name>
    <dbReference type="NCBI Taxonomy" id="543639"/>
    <lineage>
        <taxon>Eukaryota</taxon>
        <taxon>Metazoa</taxon>
        <taxon>Ecdysozoa</taxon>
        <taxon>Arthropoda</taxon>
        <taxon>Chelicerata</taxon>
        <taxon>Arachnida</taxon>
        <taxon>Acari</taxon>
        <taxon>Parasitiformes</taxon>
        <taxon>Ixodida</taxon>
        <taxon>Ixodoidea</taxon>
        <taxon>Ixodidae</taxon>
        <taxon>Rhipicephalinae</taxon>
        <taxon>Dermacentor</taxon>
    </lineage>
</organism>
<gene>
    <name evidence="1" type="ORF">HPB49_003230</name>
</gene>
<evidence type="ECO:0000313" key="1">
    <source>
        <dbReference type="EMBL" id="KAH7936713.1"/>
    </source>
</evidence>
<dbReference type="Proteomes" id="UP000821865">
    <property type="component" value="Chromosome 8"/>
</dbReference>
<sequence length="152" mass="16472">MSLLTPALGATNSCQPCVLLPRLLPAAASPPNQTLTPGRGGSLRLLLLTWLLVIPACCSYLVHVFSHQVPQTALQLNGALSGGLRWLIPRICISPQLSSPMRDPLHALSRLELEEVTATLNLFSDQSLEVKCSLQSLQLEDTRSDSTLVHTR</sequence>
<name>A0ACB8C730_DERSI</name>
<keyword evidence="2" id="KW-1185">Reference proteome</keyword>
<accession>A0ACB8C730</accession>
<proteinExistence type="predicted"/>
<dbReference type="EMBL" id="CM023477">
    <property type="protein sequence ID" value="KAH7936713.1"/>
    <property type="molecule type" value="Genomic_DNA"/>
</dbReference>
<reference evidence="1" key="1">
    <citation type="submission" date="2020-05" db="EMBL/GenBank/DDBJ databases">
        <title>Large-scale comparative analyses of tick genomes elucidate their genetic diversity and vector capacities.</title>
        <authorList>
            <person name="Jia N."/>
            <person name="Wang J."/>
            <person name="Shi W."/>
            <person name="Du L."/>
            <person name="Sun Y."/>
            <person name="Zhan W."/>
            <person name="Jiang J."/>
            <person name="Wang Q."/>
            <person name="Zhang B."/>
            <person name="Ji P."/>
            <person name="Sakyi L.B."/>
            <person name="Cui X."/>
            <person name="Yuan T."/>
            <person name="Jiang B."/>
            <person name="Yang W."/>
            <person name="Lam T.T.-Y."/>
            <person name="Chang Q."/>
            <person name="Ding S."/>
            <person name="Wang X."/>
            <person name="Zhu J."/>
            <person name="Ruan X."/>
            <person name="Zhao L."/>
            <person name="Wei J."/>
            <person name="Que T."/>
            <person name="Du C."/>
            <person name="Cheng J."/>
            <person name="Dai P."/>
            <person name="Han X."/>
            <person name="Huang E."/>
            <person name="Gao Y."/>
            <person name="Liu J."/>
            <person name="Shao H."/>
            <person name="Ye R."/>
            <person name="Li L."/>
            <person name="Wei W."/>
            <person name="Wang X."/>
            <person name="Wang C."/>
            <person name="Yang T."/>
            <person name="Huo Q."/>
            <person name="Li W."/>
            <person name="Guo W."/>
            <person name="Chen H."/>
            <person name="Zhou L."/>
            <person name="Ni X."/>
            <person name="Tian J."/>
            <person name="Zhou Y."/>
            <person name="Sheng Y."/>
            <person name="Liu T."/>
            <person name="Pan Y."/>
            <person name="Xia L."/>
            <person name="Li J."/>
            <person name="Zhao F."/>
            <person name="Cao W."/>
        </authorList>
    </citation>
    <scope>NUCLEOTIDE SEQUENCE</scope>
    <source>
        <strain evidence="1">Dsil-2018</strain>
    </source>
</reference>